<proteinExistence type="predicted"/>
<keyword evidence="1" id="KW-0812">Transmembrane</keyword>
<sequence length="117" mass="12483">LTTGFDMFIDKVDANGASQWSVNGKEICITSSNQYGPFLCSDDDGGVLISWSDIRGTTDWDVYAQKLTSTGDNLWTLDGTLICNASGSSLSITGLVSFPSFIALLYISLGLAVNKTI</sequence>
<organism evidence="2">
    <name type="scientific">marine sediment metagenome</name>
    <dbReference type="NCBI Taxonomy" id="412755"/>
    <lineage>
        <taxon>unclassified sequences</taxon>
        <taxon>metagenomes</taxon>
        <taxon>ecological metagenomes</taxon>
    </lineage>
</organism>
<keyword evidence="1" id="KW-1133">Transmembrane helix</keyword>
<keyword evidence="1" id="KW-0472">Membrane</keyword>
<dbReference type="EMBL" id="BARW01000235">
    <property type="protein sequence ID" value="GAI61387.1"/>
    <property type="molecule type" value="Genomic_DNA"/>
</dbReference>
<evidence type="ECO:0000313" key="2">
    <source>
        <dbReference type="EMBL" id="GAI61387.1"/>
    </source>
</evidence>
<name>X1PYL2_9ZZZZ</name>
<gene>
    <name evidence="2" type="ORF">S12H4_01249</name>
</gene>
<accession>X1PYL2</accession>
<feature type="transmembrane region" description="Helical" evidence="1">
    <location>
        <begin position="90"/>
        <end position="113"/>
    </location>
</feature>
<comment type="caution">
    <text evidence="2">The sequence shown here is derived from an EMBL/GenBank/DDBJ whole genome shotgun (WGS) entry which is preliminary data.</text>
</comment>
<protein>
    <submittedName>
        <fullName evidence="2">Uncharacterized protein</fullName>
    </submittedName>
</protein>
<feature type="non-terminal residue" evidence="2">
    <location>
        <position position="1"/>
    </location>
</feature>
<reference evidence="2" key="1">
    <citation type="journal article" date="2014" name="Front. Microbiol.">
        <title>High frequency of phylogenetically diverse reductive dehalogenase-homologous genes in deep subseafloor sedimentary metagenomes.</title>
        <authorList>
            <person name="Kawai M."/>
            <person name="Futagami T."/>
            <person name="Toyoda A."/>
            <person name="Takaki Y."/>
            <person name="Nishi S."/>
            <person name="Hori S."/>
            <person name="Arai W."/>
            <person name="Tsubouchi T."/>
            <person name="Morono Y."/>
            <person name="Uchiyama I."/>
            <person name="Ito T."/>
            <person name="Fujiyama A."/>
            <person name="Inagaki F."/>
            <person name="Takami H."/>
        </authorList>
    </citation>
    <scope>NUCLEOTIDE SEQUENCE</scope>
    <source>
        <strain evidence="2">Expedition CK06-06</strain>
    </source>
</reference>
<evidence type="ECO:0000256" key="1">
    <source>
        <dbReference type="SAM" id="Phobius"/>
    </source>
</evidence>
<dbReference type="AlphaFoldDB" id="X1PYL2"/>